<evidence type="ECO:0000259" key="8">
    <source>
        <dbReference type="Pfam" id="PF17846"/>
    </source>
</evidence>
<evidence type="ECO:0000256" key="5">
    <source>
        <dbReference type="SAM" id="MobiDB-lite"/>
    </source>
</evidence>
<evidence type="ECO:0000256" key="2">
    <source>
        <dbReference type="ARBA" id="ARBA00022801"/>
    </source>
</evidence>
<dbReference type="AlphaFoldDB" id="A0A7S2S6N7"/>
<feature type="compositionally biased region" description="Basic residues" evidence="5">
    <location>
        <begin position="768"/>
        <end position="784"/>
    </location>
</feature>
<feature type="signal peptide" evidence="6">
    <location>
        <begin position="1"/>
        <end position="17"/>
    </location>
</feature>
<keyword evidence="3" id="KW-0269">Exonuclease</keyword>
<dbReference type="CDD" id="cd09897">
    <property type="entry name" value="H3TH_FEN1-XPG-like"/>
    <property type="match status" value="1"/>
</dbReference>
<dbReference type="GO" id="GO:0004534">
    <property type="term" value="F:5'-3' RNA exonuclease activity"/>
    <property type="evidence" value="ECO:0007669"/>
    <property type="project" value="TreeGrafter"/>
</dbReference>
<dbReference type="PANTHER" id="PTHR12341:SF7">
    <property type="entry name" value="5'-3' EXORIBONUCLEASE 1"/>
    <property type="match status" value="1"/>
</dbReference>
<keyword evidence="2" id="KW-0378">Hydrolase</keyword>
<dbReference type="Pfam" id="PF17846">
    <property type="entry name" value="XRN_M"/>
    <property type="match status" value="1"/>
</dbReference>
<dbReference type="EMBL" id="HBHI01024449">
    <property type="protein sequence ID" value="CAD9691209.1"/>
    <property type="molecule type" value="Transcribed_RNA"/>
</dbReference>
<protein>
    <submittedName>
        <fullName evidence="9">Uncharacterized protein</fullName>
    </submittedName>
</protein>
<dbReference type="Gene3D" id="3.40.50.12390">
    <property type="match status" value="2"/>
</dbReference>
<feature type="domain" description="Xrn1 helical" evidence="8">
    <location>
        <begin position="350"/>
        <end position="715"/>
    </location>
</feature>
<dbReference type="InterPro" id="IPR041412">
    <property type="entry name" value="Xrn1_helical"/>
</dbReference>
<accession>A0A7S2S6N7</accession>
<feature type="chain" id="PRO_5030773082" evidence="6">
    <location>
        <begin position="18"/>
        <end position="784"/>
    </location>
</feature>
<dbReference type="InterPro" id="IPR027073">
    <property type="entry name" value="5_3_exoribonuclease"/>
</dbReference>
<evidence type="ECO:0000256" key="3">
    <source>
        <dbReference type="ARBA" id="ARBA00022839"/>
    </source>
</evidence>
<dbReference type="Gene3D" id="1.25.40.1050">
    <property type="match status" value="1"/>
</dbReference>
<dbReference type="GO" id="GO:0005634">
    <property type="term" value="C:nucleus"/>
    <property type="evidence" value="ECO:0007669"/>
    <property type="project" value="TreeGrafter"/>
</dbReference>
<evidence type="ECO:0000256" key="6">
    <source>
        <dbReference type="SAM" id="SignalP"/>
    </source>
</evidence>
<evidence type="ECO:0000256" key="4">
    <source>
        <dbReference type="ARBA" id="ARBA00038299"/>
    </source>
</evidence>
<feature type="region of interest" description="Disordered" evidence="5">
    <location>
        <begin position="683"/>
        <end position="784"/>
    </location>
</feature>
<feature type="compositionally biased region" description="Gly residues" evidence="5">
    <location>
        <begin position="755"/>
        <end position="767"/>
    </location>
</feature>
<comment type="similarity">
    <text evidence="4">Belongs to the 5'-3' exonuclease family.</text>
</comment>
<dbReference type="Pfam" id="PF03159">
    <property type="entry name" value="XRN_N"/>
    <property type="match status" value="1"/>
</dbReference>
<proteinExistence type="inferred from homology"/>
<name>A0A7S2S6N7_9STRA</name>
<dbReference type="GO" id="GO:0003723">
    <property type="term" value="F:RNA binding"/>
    <property type="evidence" value="ECO:0007669"/>
    <property type="project" value="TreeGrafter"/>
</dbReference>
<feature type="compositionally biased region" description="Basic residues" evidence="5">
    <location>
        <begin position="737"/>
        <end position="749"/>
    </location>
</feature>
<organism evidence="9">
    <name type="scientific">Eucampia antarctica</name>
    <dbReference type="NCBI Taxonomy" id="49252"/>
    <lineage>
        <taxon>Eukaryota</taxon>
        <taxon>Sar</taxon>
        <taxon>Stramenopiles</taxon>
        <taxon>Ochrophyta</taxon>
        <taxon>Bacillariophyta</taxon>
        <taxon>Mediophyceae</taxon>
        <taxon>Biddulphiophycidae</taxon>
        <taxon>Hemiaulales</taxon>
        <taxon>Hemiaulaceae</taxon>
        <taxon>Eucampia</taxon>
    </lineage>
</organism>
<gene>
    <name evidence="9" type="ORF">EANT1437_LOCUS12527</name>
</gene>
<dbReference type="GO" id="GO:0000956">
    <property type="term" value="P:nuclear-transcribed mRNA catabolic process"/>
    <property type="evidence" value="ECO:0007669"/>
    <property type="project" value="TreeGrafter"/>
</dbReference>
<sequence>MVFVLSLLAVALGSSSAFTSPHSFAIQRNNGMAKGYEPSSSFGIITHADKSSSTSLFGIPKMFRWLTDQYPNINRRLSEGLTQDTVVDNFYLDMNGIIHPCTHGNNQDQIVVLDETAMFKKIFAYVDRLYKIVRPRKVLYLAVDGVAPRAKMNQQRSRRFRSATEAEQLAATILARDGVLPDGKKFDSNCITPGTDFMLKLSLAMNKWIEYKQKTDPFWMNGADVVFTGPDVPGEGEHKVMDYIRETREQYVDEDNHHPHWQPELTHVLYGLDADLIMLGLITHEPKFLLLREKMSVVMAGRGRDKHRKKKDMLDYTRDDFELLELQMLRQLFQIQFRKLADPKIFASEYDPNRIIDDFVFMCMLVGNDFLPHCPHLEIDNGALSLMLSNYIDLLPEWGGYLTDKEKIHPERFEQFMYHLAVYEEEHFKRRGYEENEAGWQLSGENETEEHDFYGKWYGGGQTPKSAVVANRKIEKKFDAGIGAEIPDSTVASSDNHGKSLVDNSRSYRDYYYSAKLGWLPRKENQDKTLMNRRAHVRDYLEGLHWVLSYYHQGCQSWDWYFPHLYSPLATDLVNLHEFYEPPEQEDEKGDDGFRAFPFEQTIPFPSLAQLLSVLPPQSAELLPKPLSELMVHPSSPIAEYYPRDFTSDANGKRQPWEAVVQIPFIDADTLLGVTNKILHADEKKHKNGEEPTLLSTAERRRNERGESHLFVPVRENGGSVADYDNIPEDPSLTGPPRRRGKPSNRRTGHVTGRPGRGTGRGAGRGAGRGRGRGRGRGPIRRPE</sequence>
<dbReference type="CDD" id="cd18673">
    <property type="entry name" value="PIN_XRN1-2-like"/>
    <property type="match status" value="1"/>
</dbReference>
<keyword evidence="6" id="KW-0732">Signal</keyword>
<feature type="domain" description="Xrn1 N-terminal" evidence="7">
    <location>
        <begin position="58"/>
        <end position="294"/>
    </location>
</feature>
<evidence type="ECO:0000313" key="9">
    <source>
        <dbReference type="EMBL" id="CAD9691209.1"/>
    </source>
</evidence>
<feature type="compositionally biased region" description="Basic and acidic residues" evidence="5">
    <location>
        <begin position="698"/>
        <end position="708"/>
    </location>
</feature>
<reference evidence="9" key="1">
    <citation type="submission" date="2021-01" db="EMBL/GenBank/DDBJ databases">
        <authorList>
            <person name="Corre E."/>
            <person name="Pelletier E."/>
            <person name="Niang G."/>
            <person name="Scheremetjew M."/>
            <person name="Finn R."/>
            <person name="Kale V."/>
            <person name="Holt S."/>
            <person name="Cochrane G."/>
            <person name="Meng A."/>
            <person name="Brown T."/>
            <person name="Cohen L."/>
        </authorList>
    </citation>
    <scope>NUCLEOTIDE SEQUENCE</scope>
    <source>
        <strain evidence="9">CCMP1452</strain>
    </source>
</reference>
<dbReference type="PANTHER" id="PTHR12341">
    <property type="entry name" value="5'-&gt;3' EXORIBONUCLEASE"/>
    <property type="match status" value="1"/>
</dbReference>
<evidence type="ECO:0000256" key="1">
    <source>
        <dbReference type="ARBA" id="ARBA00022722"/>
    </source>
</evidence>
<keyword evidence="1" id="KW-0540">Nuclease</keyword>
<dbReference type="InterPro" id="IPR004859">
    <property type="entry name" value="Xrn1_N"/>
</dbReference>
<evidence type="ECO:0000259" key="7">
    <source>
        <dbReference type="Pfam" id="PF03159"/>
    </source>
</evidence>